<reference evidence="5 6" key="1">
    <citation type="submission" date="2019-03" db="EMBL/GenBank/DDBJ databases">
        <title>Efficiently degradation of phenoxyalkanoic acid herbicides by Cupriavidus oxalaticus strain X32.</title>
        <authorList>
            <person name="Sheng X."/>
        </authorList>
    </citation>
    <scope>NUCLEOTIDE SEQUENCE [LARGE SCALE GENOMIC DNA]</scope>
    <source>
        <strain evidence="5 6">X32</strain>
        <plasmid evidence="5 6">unnamed4</plasmid>
    </source>
</reference>
<dbReference type="Gene3D" id="3.40.50.1970">
    <property type="match status" value="1"/>
</dbReference>
<dbReference type="Gene3D" id="1.20.1090.10">
    <property type="entry name" value="Dehydroquinate synthase-like - alpha domain"/>
    <property type="match status" value="1"/>
</dbReference>
<proteinExistence type="inferred from homology"/>
<evidence type="ECO:0000256" key="2">
    <source>
        <dbReference type="ARBA" id="ARBA00023002"/>
    </source>
</evidence>
<dbReference type="CDD" id="cd08192">
    <property type="entry name" value="MAR-like"/>
    <property type="match status" value="1"/>
</dbReference>
<accession>A0A4P7LJ31</accession>
<geneLocation type="plasmid" evidence="5">
    <name>unnamed4</name>
</geneLocation>
<dbReference type="Proteomes" id="UP000295294">
    <property type="component" value="Plasmid unnamed4"/>
</dbReference>
<dbReference type="SUPFAM" id="SSF56796">
    <property type="entry name" value="Dehydroquinate synthase-like"/>
    <property type="match status" value="1"/>
</dbReference>
<evidence type="ECO:0000313" key="6">
    <source>
        <dbReference type="Proteomes" id="UP000295294"/>
    </source>
</evidence>
<keyword evidence="5" id="KW-0614">Plasmid</keyword>
<protein>
    <submittedName>
        <fullName evidence="5">Iron-containing alcohol dehydrogenase</fullName>
    </submittedName>
</protein>
<dbReference type="EMBL" id="CP038639">
    <property type="protein sequence ID" value="QBY56234.1"/>
    <property type="molecule type" value="Genomic_DNA"/>
</dbReference>
<dbReference type="InterPro" id="IPR039697">
    <property type="entry name" value="Alcohol_dehydrogenase_Fe"/>
</dbReference>
<evidence type="ECO:0000259" key="4">
    <source>
        <dbReference type="Pfam" id="PF25137"/>
    </source>
</evidence>
<dbReference type="GO" id="GO:0004022">
    <property type="term" value="F:alcohol dehydrogenase (NAD+) activity"/>
    <property type="evidence" value="ECO:0007669"/>
    <property type="project" value="TreeGrafter"/>
</dbReference>
<dbReference type="Pfam" id="PF25137">
    <property type="entry name" value="ADH_Fe_C"/>
    <property type="match status" value="1"/>
</dbReference>
<dbReference type="PANTHER" id="PTHR11496">
    <property type="entry name" value="ALCOHOL DEHYDROGENASE"/>
    <property type="match status" value="1"/>
</dbReference>
<evidence type="ECO:0000313" key="5">
    <source>
        <dbReference type="EMBL" id="QBY56234.1"/>
    </source>
</evidence>
<dbReference type="KEGG" id="cox:E0W60_34870"/>
<feature type="domain" description="Alcohol dehydrogenase iron-type/glycerol dehydrogenase GldA" evidence="3">
    <location>
        <begin position="16"/>
        <end position="194"/>
    </location>
</feature>
<evidence type="ECO:0000259" key="3">
    <source>
        <dbReference type="Pfam" id="PF00465"/>
    </source>
</evidence>
<dbReference type="AlphaFoldDB" id="A0A4P7LJ31"/>
<organism evidence="5 6">
    <name type="scientific">Cupriavidus oxalaticus</name>
    <dbReference type="NCBI Taxonomy" id="96344"/>
    <lineage>
        <taxon>Bacteria</taxon>
        <taxon>Pseudomonadati</taxon>
        <taxon>Pseudomonadota</taxon>
        <taxon>Betaproteobacteria</taxon>
        <taxon>Burkholderiales</taxon>
        <taxon>Burkholderiaceae</taxon>
        <taxon>Cupriavidus</taxon>
    </lineage>
</organism>
<keyword evidence="2" id="KW-0560">Oxidoreductase</keyword>
<dbReference type="OrthoDB" id="9815791at2"/>
<feature type="domain" description="Fe-containing alcohol dehydrogenase-like C-terminal" evidence="4">
    <location>
        <begin position="207"/>
        <end position="388"/>
    </location>
</feature>
<dbReference type="InterPro" id="IPR001670">
    <property type="entry name" value="ADH_Fe/GldA"/>
</dbReference>
<dbReference type="PANTHER" id="PTHR11496:SF102">
    <property type="entry name" value="ALCOHOL DEHYDROGENASE 4"/>
    <property type="match status" value="1"/>
</dbReference>
<evidence type="ECO:0000256" key="1">
    <source>
        <dbReference type="ARBA" id="ARBA00007358"/>
    </source>
</evidence>
<sequence>MEPIQPKRYRFTGHERVFHNASAIETLPEVLGLFGYQRVFVVCSRTIRRKTTWIDRLQARLGNLIVGITDDVGEHSPLSNVLNAARQARDAHADVIVSIGGGSVMDMCKAMQLCISENTYDRDSLLKLQFVLSQDGTEMLTTSQAPAAIRQIAIPTTLATSEWTPVSTPIDDETRLKARFVVPDGSPQAILYDPDLLQQTPVRLLWSTGIRGLDHAINTACSSSPHPFASLLAEKAIALYVDHLPNLSDVTSTDSFIQCQLATWYTGMGQMSVPHGFSHWMVHIIGPYGGVAHSDAACVLMLAQAKWLEGWVTPQHARLRAAIGQPDKPFHAILHGLLERLSMPTTLDDLGLTRTQVDAMIGPALKHPMVTRNNVRPIETEADLRAVLELAWRA</sequence>
<name>A0A4P7LJ31_9BURK</name>
<comment type="similarity">
    <text evidence="1">Belongs to the iron-containing alcohol dehydrogenase family.</text>
</comment>
<dbReference type="GO" id="GO:0046872">
    <property type="term" value="F:metal ion binding"/>
    <property type="evidence" value="ECO:0007669"/>
    <property type="project" value="InterPro"/>
</dbReference>
<gene>
    <name evidence="5" type="ORF">E0W60_34870</name>
</gene>
<dbReference type="Pfam" id="PF00465">
    <property type="entry name" value="Fe-ADH"/>
    <property type="match status" value="1"/>
</dbReference>
<dbReference type="InterPro" id="IPR056798">
    <property type="entry name" value="ADH_Fe_C"/>
</dbReference>
<dbReference type="RefSeq" id="WP_135707397.1">
    <property type="nucleotide sequence ID" value="NZ_CP038639.1"/>
</dbReference>